<reference evidence="1 2" key="1">
    <citation type="submission" date="2022-04" db="EMBL/GenBank/DDBJ databases">
        <title>Streptomyces sp. nov. LCR6-01 isolated from Lichen of Dirinaria sp.</title>
        <authorList>
            <person name="Kanchanasin P."/>
            <person name="Tanasupawat S."/>
            <person name="Phongsopitanun W."/>
        </authorList>
    </citation>
    <scope>NUCLEOTIDE SEQUENCE [LARGE SCALE GENOMIC DNA]</scope>
    <source>
        <strain evidence="1 2">LCR6-01</strain>
    </source>
</reference>
<evidence type="ECO:0000313" key="2">
    <source>
        <dbReference type="Proteomes" id="UP001522868"/>
    </source>
</evidence>
<keyword evidence="2" id="KW-1185">Reference proteome</keyword>
<dbReference type="Proteomes" id="UP001522868">
    <property type="component" value="Unassembled WGS sequence"/>
</dbReference>
<dbReference type="EMBL" id="JALPTH010000006">
    <property type="protein sequence ID" value="MCK8677534.1"/>
    <property type="molecule type" value="Genomic_DNA"/>
</dbReference>
<evidence type="ECO:0000313" key="1">
    <source>
        <dbReference type="EMBL" id="MCK8677534.1"/>
    </source>
</evidence>
<organism evidence="1 2">
    <name type="scientific">Streptomyces lichenis</name>
    <dbReference type="NCBI Taxonomy" id="2306967"/>
    <lineage>
        <taxon>Bacteria</taxon>
        <taxon>Bacillati</taxon>
        <taxon>Actinomycetota</taxon>
        <taxon>Actinomycetes</taxon>
        <taxon>Kitasatosporales</taxon>
        <taxon>Streptomycetaceae</taxon>
        <taxon>Streptomyces</taxon>
    </lineage>
</organism>
<comment type="caution">
    <text evidence="1">The sequence shown here is derived from an EMBL/GenBank/DDBJ whole genome shotgun (WGS) entry which is preliminary data.</text>
</comment>
<dbReference type="RefSeq" id="WP_248632749.1">
    <property type="nucleotide sequence ID" value="NZ_JALPTH010000006.1"/>
</dbReference>
<name>A0ABT0I883_9ACTN</name>
<sequence length="128" mass="14608">MSDDQCDPRVQWPLPPAWMFDCEDCVRLYGRMKRITDMMWEMHFTGEKGVDYDPMDSQVGSMIAMIRHMAMAHEELLPDWEPDCPSCAERRQSIARAVARSASPDAVVVLQEHRAAHAVLPPHSAKNL</sequence>
<gene>
    <name evidence="1" type="ORF">M1O15_09040</name>
</gene>
<protein>
    <submittedName>
        <fullName evidence="1">Uncharacterized protein</fullName>
    </submittedName>
</protein>
<accession>A0ABT0I883</accession>
<proteinExistence type="predicted"/>